<reference evidence="1 2" key="1">
    <citation type="submission" date="2016-10" db="EMBL/GenBank/DDBJ databases">
        <authorList>
            <person name="Varghese N."/>
            <person name="Submissions S."/>
        </authorList>
    </citation>
    <scope>NUCLEOTIDE SEQUENCE [LARGE SCALE GENOMIC DNA]</scope>
    <source>
        <strain evidence="1 2">MAR_2009_60</strain>
    </source>
</reference>
<proteinExistence type="predicted"/>
<sequence length="38" mass="4862">MILSVDRENEINIRTIYENQEHYHKKYENRKQQNRKEN</sequence>
<dbReference type="EMBL" id="LT629754">
    <property type="protein sequence ID" value="SDT27465.1"/>
    <property type="molecule type" value="Genomic_DNA"/>
</dbReference>
<evidence type="ECO:0000313" key="2">
    <source>
        <dbReference type="Proteomes" id="UP000199574"/>
    </source>
</evidence>
<keyword evidence="2" id="KW-1185">Reference proteome</keyword>
<dbReference type="Proteomes" id="UP000199574">
    <property type="component" value="Chromosome I"/>
</dbReference>
<gene>
    <name evidence="1" type="ORF">SAMN05192545_3228</name>
</gene>
<protein>
    <submittedName>
        <fullName evidence="1">Uncharacterized protein</fullName>
    </submittedName>
</protein>
<accession>A0ABY0UW56</accession>
<name>A0ABY0UW56_9FLAO</name>
<evidence type="ECO:0000313" key="1">
    <source>
        <dbReference type="EMBL" id="SDT27465.1"/>
    </source>
</evidence>
<organism evidence="1 2">
    <name type="scientific">Maribacter dokdonensis</name>
    <dbReference type="NCBI Taxonomy" id="320912"/>
    <lineage>
        <taxon>Bacteria</taxon>
        <taxon>Pseudomonadati</taxon>
        <taxon>Bacteroidota</taxon>
        <taxon>Flavobacteriia</taxon>
        <taxon>Flavobacteriales</taxon>
        <taxon>Flavobacteriaceae</taxon>
        <taxon>Maribacter</taxon>
    </lineage>
</organism>